<evidence type="ECO:0000256" key="1">
    <source>
        <dbReference type="ARBA" id="ARBA00010134"/>
    </source>
</evidence>
<dbReference type="Gene3D" id="1.10.533.10">
    <property type="entry name" value="Death Domain, Fas"/>
    <property type="match status" value="1"/>
</dbReference>
<name>A0ABD2QBL0_9PLAT</name>
<dbReference type="PROSITE" id="PS50209">
    <property type="entry name" value="CARD"/>
    <property type="match status" value="1"/>
</dbReference>
<dbReference type="Pfam" id="PF00656">
    <property type="entry name" value="Peptidase_C14"/>
    <property type="match status" value="1"/>
</dbReference>
<proteinExistence type="inferred from homology"/>
<protein>
    <submittedName>
        <fullName evidence="7">Uncharacterized protein</fullName>
    </submittedName>
</protein>
<dbReference type="Pfam" id="PF00619">
    <property type="entry name" value="CARD"/>
    <property type="match status" value="1"/>
</dbReference>
<comment type="similarity">
    <text evidence="1 3">Belongs to the peptidase C14A family.</text>
</comment>
<accession>A0ABD2QBL0</accession>
<evidence type="ECO:0000313" key="8">
    <source>
        <dbReference type="Proteomes" id="UP001626550"/>
    </source>
</evidence>
<dbReference type="InterPro" id="IPR001315">
    <property type="entry name" value="CARD"/>
</dbReference>
<dbReference type="InterPro" id="IPR002398">
    <property type="entry name" value="Pept_C14"/>
</dbReference>
<dbReference type="SMART" id="SM00115">
    <property type="entry name" value="CASc"/>
    <property type="match status" value="1"/>
</dbReference>
<dbReference type="PANTHER" id="PTHR47901:SF3">
    <property type="entry name" value="CASPASE-1"/>
    <property type="match status" value="1"/>
</dbReference>
<dbReference type="PIRSF" id="PIRSF038001">
    <property type="entry name" value="Caspase_ICE"/>
    <property type="match status" value="1"/>
</dbReference>
<feature type="active site" evidence="2">
    <location>
        <position position="256"/>
    </location>
</feature>
<evidence type="ECO:0000256" key="2">
    <source>
        <dbReference type="PIRSR" id="PIRSR038001-1"/>
    </source>
</evidence>
<evidence type="ECO:0000259" key="6">
    <source>
        <dbReference type="PROSITE" id="PS50209"/>
    </source>
</evidence>
<dbReference type="InterPro" id="IPR015917">
    <property type="entry name" value="Pept_C14A"/>
</dbReference>
<dbReference type="PROSITE" id="PS50207">
    <property type="entry name" value="CASPASE_P10"/>
    <property type="match status" value="1"/>
</dbReference>
<dbReference type="InterPro" id="IPR011029">
    <property type="entry name" value="DEATH-like_dom_sf"/>
</dbReference>
<feature type="domain" description="CARD" evidence="6">
    <location>
        <begin position="1"/>
        <end position="92"/>
    </location>
</feature>
<comment type="caution">
    <text evidence="7">The sequence shown here is derived from an EMBL/GenBank/DDBJ whole genome shotgun (WGS) entry which is preliminary data.</text>
</comment>
<dbReference type="InterPro" id="IPR002138">
    <property type="entry name" value="Pept_C14_p10"/>
</dbReference>
<dbReference type="Proteomes" id="UP001626550">
    <property type="component" value="Unassembled WGS sequence"/>
</dbReference>
<feature type="active site" evidence="2">
    <location>
        <position position="213"/>
    </location>
</feature>
<dbReference type="InterPro" id="IPR011600">
    <property type="entry name" value="Pept_C14_caspase"/>
</dbReference>
<evidence type="ECO:0000256" key="3">
    <source>
        <dbReference type="RuleBase" id="RU003971"/>
    </source>
</evidence>
<dbReference type="InterPro" id="IPR001309">
    <property type="entry name" value="Pept_C14_p20"/>
</dbReference>
<dbReference type="PRINTS" id="PR00376">
    <property type="entry name" value="IL1BCENZYME"/>
</dbReference>
<sequence length="376" mass="42479">MLKAHRDILITLHIEFVNDLEDIDGVIDHLFAQKIISADQKETLSSDRLQRNAKARKLMDLIPRRGPRAFEVFKNALEATCNDSLIEMIKEREANSDISTDAPSFLLEPLQLLPTTKQVTIGHVLEPYTVKSSPRGAVLIINIDKYSQGSAVKDRFGSKIDLDAIKNTFIEFEYDVIIRENIISDNFIAILRQFLTSERFRDLDAAGVVIMTHGLEKHIYAADGQLIPISSIVDCFSNKECPVLASKPKFLIFQACRGELKNHSSVSEVSADFIEPSSFNKVVNTRHDLPYLSDCVFAYSTLPGFVSWRQPEEGSLFIQTLVEVIKKYGQQMHFLDLLTEVNRTLINKTASDGCKQISQPATTLTRPFFLSTKEFF</sequence>
<dbReference type="InterPro" id="IPR029030">
    <property type="entry name" value="Caspase-like_dom_sf"/>
</dbReference>
<organism evidence="7 8">
    <name type="scientific">Cichlidogyrus casuarinus</name>
    <dbReference type="NCBI Taxonomy" id="1844966"/>
    <lineage>
        <taxon>Eukaryota</taxon>
        <taxon>Metazoa</taxon>
        <taxon>Spiralia</taxon>
        <taxon>Lophotrochozoa</taxon>
        <taxon>Platyhelminthes</taxon>
        <taxon>Monogenea</taxon>
        <taxon>Monopisthocotylea</taxon>
        <taxon>Dactylogyridea</taxon>
        <taxon>Ancyrocephalidae</taxon>
        <taxon>Cichlidogyrus</taxon>
    </lineage>
</organism>
<dbReference type="SUPFAM" id="SSF47986">
    <property type="entry name" value="DEATH domain"/>
    <property type="match status" value="1"/>
</dbReference>
<dbReference type="Gene3D" id="3.40.50.1460">
    <property type="match status" value="1"/>
</dbReference>
<keyword evidence="8" id="KW-1185">Reference proteome</keyword>
<evidence type="ECO:0000259" key="4">
    <source>
        <dbReference type="PROSITE" id="PS50207"/>
    </source>
</evidence>
<dbReference type="PROSITE" id="PS01122">
    <property type="entry name" value="CASPASE_CYS"/>
    <property type="match status" value="1"/>
</dbReference>
<feature type="domain" description="Caspase family p20" evidence="5">
    <location>
        <begin position="134"/>
        <end position="260"/>
    </location>
</feature>
<gene>
    <name evidence="7" type="ORF">Ciccas_004431</name>
</gene>
<dbReference type="PROSITE" id="PS50208">
    <property type="entry name" value="CASPASE_P20"/>
    <property type="match status" value="1"/>
</dbReference>
<dbReference type="InterPro" id="IPR033139">
    <property type="entry name" value="Caspase_cys_AS"/>
</dbReference>
<dbReference type="SUPFAM" id="SSF52129">
    <property type="entry name" value="Caspase-like"/>
    <property type="match status" value="1"/>
</dbReference>
<reference evidence="7 8" key="1">
    <citation type="submission" date="2024-11" db="EMBL/GenBank/DDBJ databases">
        <title>Adaptive evolution of stress response genes in parasites aligns with host niche diversity.</title>
        <authorList>
            <person name="Hahn C."/>
            <person name="Resl P."/>
        </authorList>
    </citation>
    <scope>NUCLEOTIDE SEQUENCE [LARGE SCALE GENOMIC DNA]</scope>
    <source>
        <strain evidence="7">EGGRZ-B1_66</strain>
        <tissue evidence="7">Body</tissue>
    </source>
</reference>
<dbReference type="EMBL" id="JBJKFK010000463">
    <property type="protein sequence ID" value="KAL3316922.1"/>
    <property type="molecule type" value="Genomic_DNA"/>
</dbReference>
<dbReference type="CDD" id="cd01671">
    <property type="entry name" value="CARD"/>
    <property type="match status" value="1"/>
</dbReference>
<dbReference type="SMART" id="SM00114">
    <property type="entry name" value="CARD"/>
    <property type="match status" value="1"/>
</dbReference>
<feature type="domain" description="Caspase family p10" evidence="4">
    <location>
        <begin position="285"/>
        <end position="372"/>
    </location>
</feature>
<dbReference type="AlphaFoldDB" id="A0ABD2QBL0"/>
<dbReference type="PANTHER" id="PTHR47901">
    <property type="entry name" value="CASPASE RECRUITMENT DOMAIN-CONTAINING PROTEIN 18"/>
    <property type="match status" value="1"/>
</dbReference>
<evidence type="ECO:0000259" key="5">
    <source>
        <dbReference type="PROSITE" id="PS50208"/>
    </source>
</evidence>
<evidence type="ECO:0000313" key="7">
    <source>
        <dbReference type="EMBL" id="KAL3316922.1"/>
    </source>
</evidence>